<gene>
    <name evidence="1" type="ORF">Thpro_022860</name>
</gene>
<organism evidence="1 2">
    <name type="scientific">Acidihalobacter prosperus</name>
    <dbReference type="NCBI Taxonomy" id="160660"/>
    <lineage>
        <taxon>Bacteria</taxon>
        <taxon>Pseudomonadati</taxon>
        <taxon>Pseudomonadota</taxon>
        <taxon>Gammaproteobacteria</taxon>
        <taxon>Chromatiales</taxon>
        <taxon>Ectothiorhodospiraceae</taxon>
        <taxon>Acidihalobacter</taxon>
    </lineage>
</organism>
<name>A0A1A6C234_9GAMM</name>
<comment type="caution">
    <text evidence="1">The sequence shown here is derived from an EMBL/GenBank/DDBJ whole genome shotgun (WGS) entry which is preliminary data.</text>
</comment>
<dbReference type="AlphaFoldDB" id="A0A1A6C234"/>
<proteinExistence type="predicted"/>
<dbReference type="Proteomes" id="UP000029273">
    <property type="component" value="Unassembled WGS sequence"/>
</dbReference>
<protein>
    <submittedName>
        <fullName evidence="1">Uncharacterized protein</fullName>
    </submittedName>
</protein>
<accession>A0A1A6C234</accession>
<sequence>MTATFDEALRAWQDEDTGTFTQAVARALADLGTRGLPLQAALRISSYALDAPIEVTVLRTESRGRAIEVRAGIFYTGIIAGCSCADDPTPVTPQNEYCEILLTIDRHTAKAGIVLLEQD</sequence>
<evidence type="ECO:0000313" key="2">
    <source>
        <dbReference type="Proteomes" id="UP000029273"/>
    </source>
</evidence>
<dbReference type="OrthoDB" id="9800518at2"/>
<dbReference type="EMBL" id="JQSG02000006">
    <property type="protein sequence ID" value="OBS08610.1"/>
    <property type="molecule type" value="Genomic_DNA"/>
</dbReference>
<evidence type="ECO:0000313" key="1">
    <source>
        <dbReference type="EMBL" id="OBS08610.1"/>
    </source>
</evidence>
<keyword evidence="2" id="KW-1185">Reference proteome</keyword>
<reference evidence="1 2" key="1">
    <citation type="journal article" date="2014" name="Genome Announc.">
        <title>Draft Genome Sequence of the Iron-Oxidizing, Acidophilic, and Halotolerant 'Thiobacillus prosperus' Type Strain DSM 5130.</title>
        <authorList>
            <person name="Ossandon F.J."/>
            <person name="Cardenas J.P."/>
            <person name="Corbett M."/>
            <person name="Quatrini R."/>
            <person name="Holmes D.S."/>
            <person name="Watkin E."/>
        </authorList>
    </citation>
    <scope>NUCLEOTIDE SEQUENCE [LARGE SCALE GENOMIC DNA]</scope>
    <source>
        <strain evidence="1 2">DSM 5130</strain>
    </source>
</reference>
<dbReference type="RefSeq" id="WP_065089791.1">
    <property type="nucleotide sequence ID" value="NZ_JQSG02000006.1"/>
</dbReference>